<evidence type="ECO:0000313" key="4">
    <source>
        <dbReference type="Proteomes" id="UP000288429"/>
    </source>
</evidence>
<feature type="domain" description="SRR1-like" evidence="2">
    <location>
        <begin position="69"/>
        <end position="238"/>
    </location>
</feature>
<feature type="region of interest" description="Disordered" evidence="1">
    <location>
        <begin position="1"/>
        <end position="47"/>
    </location>
</feature>
<proteinExistence type="predicted"/>
<name>A0A428SZW7_9HYPO</name>
<evidence type="ECO:0000313" key="3">
    <source>
        <dbReference type="EMBL" id="RSL95337.1"/>
    </source>
</evidence>
<feature type="region of interest" description="Disordered" evidence="1">
    <location>
        <begin position="250"/>
        <end position="280"/>
    </location>
</feature>
<keyword evidence="4" id="KW-1185">Reference proteome</keyword>
<reference evidence="3 4" key="1">
    <citation type="submission" date="2017-06" db="EMBL/GenBank/DDBJ databases">
        <title>Cmopartive genomic analysis of Ambrosia Fusariam Clade fungi.</title>
        <authorList>
            <person name="Stajich J.E."/>
            <person name="Carrillo J."/>
            <person name="Kijimoto T."/>
            <person name="Eskalen A."/>
            <person name="O'Donnell K."/>
            <person name="Kasson M."/>
        </authorList>
    </citation>
    <scope>NUCLEOTIDE SEQUENCE [LARGE SCALE GENOMIC DNA]</scope>
    <source>
        <strain evidence="3 4">NRRL 20438</strain>
    </source>
</reference>
<dbReference type="EMBL" id="NIZV01000300">
    <property type="protein sequence ID" value="RSL95337.1"/>
    <property type="molecule type" value="Genomic_DNA"/>
</dbReference>
<evidence type="ECO:0000256" key="1">
    <source>
        <dbReference type="SAM" id="MobiDB-lite"/>
    </source>
</evidence>
<evidence type="ECO:0000259" key="2">
    <source>
        <dbReference type="Pfam" id="PF07985"/>
    </source>
</evidence>
<dbReference type="AlphaFoldDB" id="A0A428SZW7"/>
<dbReference type="Proteomes" id="UP000288429">
    <property type="component" value="Unassembled WGS sequence"/>
</dbReference>
<gene>
    <name evidence="3" type="ORF">CDV31_013940</name>
</gene>
<protein>
    <recommendedName>
        <fullName evidence="2">SRR1-like domain-containing protein</fullName>
    </recommendedName>
</protein>
<feature type="compositionally biased region" description="Polar residues" evidence="1">
    <location>
        <begin position="1"/>
        <end position="16"/>
    </location>
</feature>
<organism evidence="3 4">
    <name type="scientific">Fusarium ambrosium</name>
    <dbReference type="NCBI Taxonomy" id="131363"/>
    <lineage>
        <taxon>Eukaryota</taxon>
        <taxon>Fungi</taxon>
        <taxon>Dikarya</taxon>
        <taxon>Ascomycota</taxon>
        <taxon>Pezizomycotina</taxon>
        <taxon>Sordariomycetes</taxon>
        <taxon>Hypocreomycetidae</taxon>
        <taxon>Hypocreales</taxon>
        <taxon>Nectriaceae</taxon>
        <taxon>Fusarium</taxon>
        <taxon>Fusarium solani species complex</taxon>
    </lineage>
</organism>
<sequence>MPSQNKPGTQEWTQVTRKSRKSRPNKNPSHAHINSLPITPRTDNLRSPSDLEVDYRRIRDRWEAEPRLRELVSSKASHLKTVSRAVNLGVGTFDPVDGSWEAKRSAFVQLAAFLIMVEELERITEKKIDCFFQDPVFNTSDKTFLKNLGHKVVETPEGCEMIDQDTFFFGVHLYKPIYAMALEKNLPAIFVGTGWEVWDDLFATEGLERMEVMHKGYGKSEFPQESFDSAFSSTCIYWKSAGEVEMVSEKAFEGEKEKGQEGEKEEEGEVSSKEESTTTS</sequence>
<dbReference type="PANTHER" id="PTHR42080">
    <property type="entry name" value="SRR1 DOMAIN-CONTAINING PROTEIN"/>
    <property type="match status" value="1"/>
</dbReference>
<comment type="caution">
    <text evidence="3">The sequence shown here is derived from an EMBL/GenBank/DDBJ whole genome shotgun (WGS) entry which is preliminary data.</text>
</comment>
<feature type="compositionally biased region" description="Basic and acidic residues" evidence="1">
    <location>
        <begin position="270"/>
        <end position="280"/>
    </location>
</feature>
<dbReference type="Pfam" id="PF07985">
    <property type="entry name" value="SRR1"/>
    <property type="match status" value="1"/>
</dbReference>
<dbReference type="InterPro" id="IPR012942">
    <property type="entry name" value="SRR1-like"/>
</dbReference>
<accession>A0A428SZW7</accession>
<dbReference type="PANTHER" id="PTHR42080:SF1">
    <property type="entry name" value="SRR1-LIKE DOMAIN-CONTAINING PROTEIN"/>
    <property type="match status" value="1"/>
</dbReference>
<feature type="compositionally biased region" description="Basic and acidic residues" evidence="1">
    <location>
        <begin position="250"/>
        <end position="262"/>
    </location>
</feature>